<name>A0A9Q5CV37_CLOBE</name>
<dbReference type="Proteomes" id="UP000821656">
    <property type="component" value="Unassembled WGS sequence"/>
</dbReference>
<sequence length="108" mass="12930">MNIINNILRNGIEYTNYETGLVDFIDFQVCNDNWIQYRIINEKLSREGVTRLRERDKNVGKRDSCSTPSYITFFTKPKMTKIEFDDKNEFRKIRDIIIAFGWMTLDFS</sequence>
<dbReference type="RefSeq" id="WP_077307613.1">
    <property type="nucleotide sequence ID" value="NZ_CP016090.1"/>
</dbReference>
<gene>
    <name evidence="2" type="ORF">DFH45_004093</name>
    <name evidence="1" type="ORF">HGI39_12730</name>
</gene>
<reference evidence="2" key="2">
    <citation type="submission" date="2020-05" db="EMBL/GenBank/DDBJ databases">
        <title>Genomic insights into acetone-butanol-ethanol (ABE) fermentation by sequencing solventogenic clostridia strains.</title>
        <authorList>
            <person name="Brown S."/>
        </authorList>
    </citation>
    <scope>NUCLEOTIDE SEQUENCE</scope>
    <source>
        <strain evidence="2">DJ126</strain>
    </source>
</reference>
<comment type="caution">
    <text evidence="1">The sequence shown here is derived from an EMBL/GenBank/DDBJ whole genome shotgun (WGS) entry which is preliminary data.</text>
</comment>
<reference evidence="1" key="3">
    <citation type="journal article" date="2022" name="Nat. Biotechnol.">
        <title>Carbon-negative production of acetone and isopropanol by gas fermentation at industrial pilot scale.</title>
        <authorList>
            <person name="Liew F.E."/>
            <person name="Nogle R."/>
            <person name="Abdalla T."/>
            <person name="Rasor B.J."/>
            <person name="Canter C."/>
            <person name="Jensen R.O."/>
            <person name="Wang L."/>
            <person name="Strutz J."/>
            <person name="Chirania P."/>
            <person name="De Tissera S."/>
            <person name="Mueller A.P."/>
            <person name="Ruan Z."/>
            <person name="Gao A."/>
            <person name="Tran L."/>
            <person name="Engle N.L."/>
            <person name="Bromley J.C."/>
            <person name="Daniell J."/>
            <person name="Conrado R."/>
            <person name="Tschaplinski T.J."/>
            <person name="Giannone R.J."/>
            <person name="Hettich R.L."/>
            <person name="Karim A.S."/>
            <person name="Simpson S.D."/>
            <person name="Brown S.D."/>
            <person name="Leang C."/>
            <person name="Jewett M.C."/>
            <person name="Kopke M."/>
        </authorList>
    </citation>
    <scope>NUCLEOTIDE SEQUENCE</scope>
    <source>
        <strain evidence="1">DJ015</strain>
    </source>
</reference>
<protein>
    <submittedName>
        <fullName evidence="1">Uncharacterized protein</fullName>
    </submittedName>
</protein>
<evidence type="ECO:0000313" key="2">
    <source>
        <dbReference type="EMBL" id="NRV11130.1"/>
    </source>
</evidence>
<evidence type="ECO:0000313" key="1">
    <source>
        <dbReference type="EMBL" id="MBC2475560.1"/>
    </source>
</evidence>
<organism evidence="1 3">
    <name type="scientific">Clostridium beijerinckii</name>
    <name type="common">Clostridium MP</name>
    <dbReference type="NCBI Taxonomy" id="1520"/>
    <lineage>
        <taxon>Bacteria</taxon>
        <taxon>Bacillati</taxon>
        <taxon>Bacillota</taxon>
        <taxon>Clostridia</taxon>
        <taxon>Eubacteriales</taxon>
        <taxon>Clostridiaceae</taxon>
        <taxon>Clostridium</taxon>
    </lineage>
</organism>
<reference evidence="1" key="1">
    <citation type="submission" date="2020-04" db="EMBL/GenBank/DDBJ databases">
        <authorList>
            <person name="Brown S."/>
        </authorList>
    </citation>
    <scope>NUCLEOTIDE SEQUENCE</scope>
    <source>
        <strain evidence="1">DJ015</strain>
    </source>
</reference>
<dbReference type="EMBL" id="JABSXK010000001">
    <property type="protein sequence ID" value="NRV11130.1"/>
    <property type="molecule type" value="Genomic_DNA"/>
</dbReference>
<dbReference type="EMBL" id="JABAGV010000029">
    <property type="protein sequence ID" value="MBC2475560.1"/>
    <property type="molecule type" value="Genomic_DNA"/>
</dbReference>
<dbReference type="AlphaFoldDB" id="A0A9Q5CV37"/>
<dbReference type="Proteomes" id="UP001194098">
    <property type="component" value="Unassembled WGS sequence"/>
</dbReference>
<accession>A0A9Q5CV37</accession>
<evidence type="ECO:0000313" key="3">
    <source>
        <dbReference type="Proteomes" id="UP001194098"/>
    </source>
</evidence>
<proteinExistence type="predicted"/>